<dbReference type="PANTHER" id="PTHR21705">
    <property type="entry name" value="RAI16 PROTEIN-RELATED"/>
    <property type="match status" value="1"/>
</dbReference>
<proteinExistence type="inferred from homology"/>
<dbReference type="EMBL" id="ML977330">
    <property type="protein sequence ID" value="KAF2112610.1"/>
    <property type="molecule type" value="Genomic_DNA"/>
</dbReference>
<dbReference type="PANTHER" id="PTHR21705:SF11">
    <property type="entry name" value="FHIP FAMILY PROTEIN CG3558"/>
    <property type="match status" value="1"/>
</dbReference>
<dbReference type="InterPro" id="IPR045669">
    <property type="entry name" value="FHIP_C"/>
</dbReference>
<protein>
    <submittedName>
        <fullName evidence="4">Retinoic acid induced 16-like protein-domain-containing protein</fullName>
    </submittedName>
</protein>
<dbReference type="InterPro" id="IPR019384">
    <property type="entry name" value="FHIP"/>
</dbReference>
<dbReference type="SUPFAM" id="SSF48371">
    <property type="entry name" value="ARM repeat"/>
    <property type="match status" value="1"/>
</dbReference>
<dbReference type="Proteomes" id="UP000799770">
    <property type="component" value="Unassembled WGS sequence"/>
</dbReference>
<feature type="compositionally biased region" description="Polar residues" evidence="2">
    <location>
        <begin position="707"/>
        <end position="719"/>
    </location>
</feature>
<name>A0A6A5YZQ6_9PLEO</name>
<feature type="region of interest" description="Disordered" evidence="2">
    <location>
        <begin position="1"/>
        <end position="23"/>
    </location>
</feature>
<feature type="region of interest" description="Disordered" evidence="2">
    <location>
        <begin position="695"/>
        <end position="770"/>
    </location>
</feature>
<evidence type="ECO:0000256" key="1">
    <source>
        <dbReference type="ARBA" id="ARBA00024336"/>
    </source>
</evidence>
<reference evidence="4" key="1">
    <citation type="journal article" date="2020" name="Stud. Mycol.">
        <title>101 Dothideomycetes genomes: a test case for predicting lifestyles and emergence of pathogens.</title>
        <authorList>
            <person name="Haridas S."/>
            <person name="Albert R."/>
            <person name="Binder M."/>
            <person name="Bloem J."/>
            <person name="Labutti K."/>
            <person name="Salamov A."/>
            <person name="Andreopoulos B."/>
            <person name="Baker S."/>
            <person name="Barry K."/>
            <person name="Bills G."/>
            <person name="Bluhm B."/>
            <person name="Cannon C."/>
            <person name="Castanera R."/>
            <person name="Culley D."/>
            <person name="Daum C."/>
            <person name="Ezra D."/>
            <person name="Gonzalez J."/>
            <person name="Henrissat B."/>
            <person name="Kuo A."/>
            <person name="Liang C."/>
            <person name="Lipzen A."/>
            <person name="Lutzoni F."/>
            <person name="Magnuson J."/>
            <person name="Mondo S."/>
            <person name="Nolan M."/>
            <person name="Ohm R."/>
            <person name="Pangilinan J."/>
            <person name="Park H.-J."/>
            <person name="Ramirez L."/>
            <person name="Alfaro M."/>
            <person name="Sun H."/>
            <person name="Tritt A."/>
            <person name="Yoshinaga Y."/>
            <person name="Zwiers L.-H."/>
            <person name="Turgeon B."/>
            <person name="Goodwin S."/>
            <person name="Spatafora J."/>
            <person name="Crous P."/>
            <person name="Grigoriev I."/>
        </authorList>
    </citation>
    <scope>NUCLEOTIDE SEQUENCE</scope>
    <source>
        <strain evidence="4">CBS 627.86</strain>
    </source>
</reference>
<dbReference type="InterPro" id="IPR016024">
    <property type="entry name" value="ARM-type_fold"/>
</dbReference>
<keyword evidence="5" id="KW-1185">Reference proteome</keyword>
<dbReference type="Pfam" id="PF19314">
    <property type="entry name" value="DUF5917"/>
    <property type="match status" value="1"/>
</dbReference>
<dbReference type="OrthoDB" id="5350595at2759"/>
<gene>
    <name evidence="4" type="ORF">BDV96DRAFT_524687</name>
</gene>
<comment type="similarity">
    <text evidence="1">Belongs to the FHIP family.</text>
</comment>
<evidence type="ECO:0000313" key="4">
    <source>
        <dbReference type="EMBL" id="KAF2112610.1"/>
    </source>
</evidence>
<evidence type="ECO:0000259" key="3">
    <source>
        <dbReference type="Pfam" id="PF19314"/>
    </source>
</evidence>
<dbReference type="AlphaFoldDB" id="A0A6A5YZQ6"/>
<dbReference type="Pfam" id="PF10257">
    <property type="entry name" value="RAI16-like"/>
    <property type="match status" value="1"/>
</dbReference>
<sequence length="890" mass="99462">MDFFSRLLGGSSHKKQAAANNPQQRLARFKQRYNLILQTWHKAQPLANDREALGHIRRGFQALTAILNDESRSPAPHLCLSFSAAQQIYTAVSKIAATSYDEGVVRDAIGFYTALVESEEEDFLENDVFAVSLMNLIQRTIGSGTIGVGEDIETEVLELLFAIATKIRLQPEILPVWFTTHAADSNGRLVNQKIDFAGMTQKEDFPLCYQLIDHVHHEGRIGDFARTGLLYIFESASKSLTLEEWIVNSDLPTLMATGLGALYSQLSRKLSILHPPVNLPLVLFLSDYGEMLPNPQAEDYFSPHFQGHLETFLSYLTFWQDVLEHCRSVDVRHTLIDHFQVLFLQQLLYPSLLESSDVDGGSSVAVLTYLRHILDSLDHPELVHMILHYLLAIPDYAATSPRTPRSPAAVKRRQSLMLLNAPEKDDDKLNPSLFNLVDLTLSSAESRNPQTVIAALKLTTVILGKNHGYALGSMVKIMPVHHREPQRTIGALNVELENYLNIAISLAGETGADEAYDNHLKDKLSLLESHPCSLKALALPTSPMQSPGYFDSDIGPRDVEPHYLMPEDPMFRSMLDLLLRFLTNDVETNLALTAAIINLALCSQLRLEGWLSVDPTYYHFQETDPEPETFSNESFREMYRANRIPKWDPSATPPLLACLKSLQAQVEALRADIQDWDEHVANRKQAFYFHEEMSEAVKSTPPVKPTRPSTELPSASWTPQIPKHVLESSTTPSRAASPRGRKEGLDVRGTPTASPAPSRLGGQTLVGTPTREMSPLAAPRAANRQTTLMTDIFGNLAEVANVEILKRRIRFRIPPNSQNVEVMLSKYQPPPKDADEDATAGVVEDGEKDDYREASLRHIVTNVVVLQEFVLELVAVMQVRASLFNEVRHG</sequence>
<organism evidence="4 5">
    <name type="scientific">Lophiotrema nucula</name>
    <dbReference type="NCBI Taxonomy" id="690887"/>
    <lineage>
        <taxon>Eukaryota</taxon>
        <taxon>Fungi</taxon>
        <taxon>Dikarya</taxon>
        <taxon>Ascomycota</taxon>
        <taxon>Pezizomycotina</taxon>
        <taxon>Dothideomycetes</taxon>
        <taxon>Pleosporomycetidae</taxon>
        <taxon>Pleosporales</taxon>
        <taxon>Lophiotremataceae</taxon>
        <taxon>Lophiotrema</taxon>
    </lineage>
</organism>
<evidence type="ECO:0000256" key="2">
    <source>
        <dbReference type="SAM" id="MobiDB-lite"/>
    </source>
</evidence>
<feature type="domain" description="FHF complex subunit HOOK-interacting protein C-terminal" evidence="3">
    <location>
        <begin position="567"/>
        <end position="686"/>
    </location>
</feature>
<accession>A0A6A5YZQ6</accession>
<evidence type="ECO:0000313" key="5">
    <source>
        <dbReference type="Proteomes" id="UP000799770"/>
    </source>
</evidence>